<keyword evidence="2" id="KW-1133">Transmembrane helix</keyword>
<sequence>MPPPPRAMVAGHHMLPAARSKLAQPPFPPSFTFPFGLPTMSLPFPTNRFGPSPTSTTSTAEATRTAEITVALPPAAGPSGEASPSFPNNILQQSGLTPGQVIGITVGATAGLVFFIVALVWVWNWRRERRIARRERSLGGTVTDGDPEKPDGAIVAQNTGETLELPAPRGLHEMPLTQQGPAIELPAPVERSELPG</sequence>
<dbReference type="AlphaFoldDB" id="A0A8H6JRF6"/>
<reference evidence="3 4" key="1">
    <citation type="journal article" date="2020" name="Phytopathology">
        <title>Genome Sequence Resources of Colletotrichum truncatum, C. plurivorum, C. musicola, and C. sojae: Four Species Pathogenic to Soybean (Glycine max).</title>
        <authorList>
            <person name="Rogerio F."/>
            <person name="Boufleur T.R."/>
            <person name="Ciampi-Guillardi M."/>
            <person name="Sukno S.A."/>
            <person name="Thon M.R."/>
            <person name="Massola Junior N.S."/>
            <person name="Baroncelli R."/>
        </authorList>
    </citation>
    <scope>NUCLEOTIDE SEQUENCE [LARGE SCALE GENOMIC DNA]</scope>
    <source>
        <strain evidence="3 4">LFN0009</strain>
    </source>
</reference>
<evidence type="ECO:0000313" key="4">
    <source>
        <dbReference type="Proteomes" id="UP000652219"/>
    </source>
</evidence>
<keyword evidence="4" id="KW-1185">Reference proteome</keyword>
<name>A0A8H6JRF6_9PEZI</name>
<evidence type="ECO:0000256" key="2">
    <source>
        <dbReference type="SAM" id="Phobius"/>
    </source>
</evidence>
<feature type="region of interest" description="Disordered" evidence="1">
    <location>
        <begin position="166"/>
        <end position="196"/>
    </location>
</feature>
<proteinExistence type="predicted"/>
<evidence type="ECO:0000256" key="1">
    <source>
        <dbReference type="SAM" id="MobiDB-lite"/>
    </source>
</evidence>
<evidence type="ECO:0000313" key="3">
    <source>
        <dbReference type="EMBL" id="KAF6817795.1"/>
    </source>
</evidence>
<dbReference type="Proteomes" id="UP000652219">
    <property type="component" value="Unassembled WGS sequence"/>
</dbReference>
<keyword evidence="2" id="KW-0812">Transmembrane</keyword>
<keyword evidence="2" id="KW-0472">Membrane</keyword>
<feature type="transmembrane region" description="Helical" evidence="2">
    <location>
        <begin position="101"/>
        <end position="124"/>
    </location>
</feature>
<accession>A0A8H6JRF6</accession>
<protein>
    <submittedName>
        <fullName evidence="3">Uncharacterized protein</fullName>
    </submittedName>
</protein>
<dbReference type="EMBL" id="WIGN01000019">
    <property type="protein sequence ID" value="KAF6817795.1"/>
    <property type="molecule type" value="Genomic_DNA"/>
</dbReference>
<comment type="caution">
    <text evidence="3">The sequence shown here is derived from an EMBL/GenBank/DDBJ whole genome shotgun (WGS) entry which is preliminary data.</text>
</comment>
<organism evidence="3 4">
    <name type="scientific">Colletotrichum sojae</name>
    <dbReference type="NCBI Taxonomy" id="2175907"/>
    <lineage>
        <taxon>Eukaryota</taxon>
        <taxon>Fungi</taxon>
        <taxon>Dikarya</taxon>
        <taxon>Ascomycota</taxon>
        <taxon>Pezizomycotina</taxon>
        <taxon>Sordariomycetes</taxon>
        <taxon>Hypocreomycetidae</taxon>
        <taxon>Glomerellales</taxon>
        <taxon>Glomerellaceae</taxon>
        <taxon>Colletotrichum</taxon>
        <taxon>Colletotrichum orchidearum species complex</taxon>
    </lineage>
</organism>
<gene>
    <name evidence="3" type="ORF">CSOJ01_02232</name>
</gene>